<dbReference type="EMBL" id="BQNB010016837">
    <property type="protein sequence ID" value="GJT56364.1"/>
    <property type="molecule type" value="Genomic_DNA"/>
</dbReference>
<accession>A0ABQ5EZX7</accession>
<comment type="caution">
    <text evidence="1">The sequence shown here is derived from an EMBL/GenBank/DDBJ whole genome shotgun (WGS) entry which is preliminary data.</text>
</comment>
<gene>
    <name evidence="1" type="ORF">Tco_0991418</name>
</gene>
<reference evidence="1" key="1">
    <citation type="journal article" date="2022" name="Int. J. Mol. Sci.">
        <title>Draft Genome of Tanacetum Coccineum: Genomic Comparison of Closely Related Tanacetum-Family Plants.</title>
        <authorList>
            <person name="Yamashiro T."/>
            <person name="Shiraishi A."/>
            <person name="Nakayama K."/>
            <person name="Satake H."/>
        </authorList>
    </citation>
    <scope>NUCLEOTIDE SEQUENCE</scope>
</reference>
<reference evidence="1" key="2">
    <citation type="submission" date="2022-01" db="EMBL/GenBank/DDBJ databases">
        <authorList>
            <person name="Yamashiro T."/>
            <person name="Shiraishi A."/>
            <person name="Satake H."/>
            <person name="Nakayama K."/>
        </authorList>
    </citation>
    <scope>NUCLEOTIDE SEQUENCE</scope>
</reference>
<proteinExistence type="predicted"/>
<organism evidence="1 2">
    <name type="scientific">Tanacetum coccineum</name>
    <dbReference type="NCBI Taxonomy" id="301880"/>
    <lineage>
        <taxon>Eukaryota</taxon>
        <taxon>Viridiplantae</taxon>
        <taxon>Streptophyta</taxon>
        <taxon>Embryophyta</taxon>
        <taxon>Tracheophyta</taxon>
        <taxon>Spermatophyta</taxon>
        <taxon>Magnoliopsida</taxon>
        <taxon>eudicotyledons</taxon>
        <taxon>Gunneridae</taxon>
        <taxon>Pentapetalae</taxon>
        <taxon>asterids</taxon>
        <taxon>campanulids</taxon>
        <taxon>Asterales</taxon>
        <taxon>Asteraceae</taxon>
        <taxon>Asteroideae</taxon>
        <taxon>Anthemideae</taxon>
        <taxon>Anthemidinae</taxon>
        <taxon>Tanacetum</taxon>
    </lineage>
</organism>
<evidence type="ECO:0000313" key="2">
    <source>
        <dbReference type="Proteomes" id="UP001151760"/>
    </source>
</evidence>
<sequence>MSRKAYNTIMNHELMYSGINMVGLAKNLHVFIGNHQFLVDFIILENISEFVEKGLTEVLFGQPFKEQIGLVEDRGKGTLWFKIGNDKIIFHMPRAKKAFRKLTVKQHNSMGPLLKVSDEDKKKGIHKPEKKIKGFYRGCLSLGNEYKYDQEVVDWIRGCIDDGMT</sequence>
<name>A0ABQ5EZX7_9ASTR</name>
<evidence type="ECO:0008006" key="3">
    <source>
        <dbReference type="Google" id="ProtNLM"/>
    </source>
</evidence>
<keyword evidence="2" id="KW-1185">Reference proteome</keyword>
<protein>
    <recommendedName>
        <fullName evidence="3">Homing endonuclease LAGLIDADG domain-containing protein</fullName>
    </recommendedName>
</protein>
<evidence type="ECO:0000313" key="1">
    <source>
        <dbReference type="EMBL" id="GJT56364.1"/>
    </source>
</evidence>
<dbReference type="Proteomes" id="UP001151760">
    <property type="component" value="Unassembled WGS sequence"/>
</dbReference>